<dbReference type="GeneID" id="8847911"/>
<evidence type="ECO:0000313" key="8">
    <source>
        <dbReference type="Proteomes" id="UP000006671"/>
    </source>
</evidence>
<dbReference type="VEuPathDB" id="AmoebaDB:NAEGRDRAFT_4207"/>
<dbReference type="Gene3D" id="2.60.120.620">
    <property type="entry name" value="q2cbj1_9rhob like domain"/>
    <property type="match status" value="1"/>
</dbReference>
<dbReference type="OrthoDB" id="69177at2759"/>
<feature type="non-terminal residue" evidence="7">
    <location>
        <position position="1"/>
    </location>
</feature>
<dbReference type="OMA" id="HANYHEG"/>
<dbReference type="Pfam" id="PF13640">
    <property type="entry name" value="2OG-FeII_Oxy_3"/>
    <property type="match status" value="1"/>
</dbReference>
<keyword evidence="5" id="KW-0408">Iron</keyword>
<dbReference type="RefSeq" id="XP_002676710.1">
    <property type="nucleotide sequence ID" value="XM_002676664.1"/>
</dbReference>
<dbReference type="KEGG" id="ngr:NAEGRDRAFT_4207"/>
<sequence>IKNAFTPEECAQLLKESEEIGYGEAPLTTGLNTFTLDKEVRNNSRAMIDNNKYSNMLFERLAQYLPQDVSELKICAQDGFSLCGMNERIRFYKYAAGEYFAPHYDGCYQKPLFHLEVNGEKKVCVERSFITVLLYLNDVHSGGETNFLTSRYDILHSVKPRTGQVLMFVHANYHEGCLLNDPNEFKYVMRSDVMY</sequence>
<name>D2VGH5_NAEGR</name>
<dbReference type="InterPro" id="IPR006620">
    <property type="entry name" value="Pro_4_hyd_alph"/>
</dbReference>
<dbReference type="AlphaFoldDB" id="D2VGH5"/>
<dbReference type="GO" id="GO:0004656">
    <property type="term" value="F:procollagen-proline 4-dioxygenase activity"/>
    <property type="evidence" value="ECO:0007669"/>
    <property type="project" value="TreeGrafter"/>
</dbReference>
<dbReference type="InterPro" id="IPR005123">
    <property type="entry name" value="Oxoglu/Fe-dep_dioxygenase_dom"/>
</dbReference>
<evidence type="ECO:0000256" key="2">
    <source>
        <dbReference type="ARBA" id="ARBA00022723"/>
    </source>
</evidence>
<organism evidence="8">
    <name type="scientific">Naegleria gruberi</name>
    <name type="common">Amoeba</name>
    <dbReference type="NCBI Taxonomy" id="5762"/>
    <lineage>
        <taxon>Eukaryota</taxon>
        <taxon>Discoba</taxon>
        <taxon>Heterolobosea</taxon>
        <taxon>Tetramitia</taxon>
        <taxon>Eutetramitia</taxon>
        <taxon>Vahlkampfiidae</taxon>
        <taxon>Naegleria</taxon>
    </lineage>
</organism>
<dbReference type="PANTHER" id="PTHR10869:SF241">
    <property type="entry name" value="FE2OG DIOXYGENASE DOMAIN-CONTAINING PROTEIN"/>
    <property type="match status" value="1"/>
</dbReference>
<dbReference type="Proteomes" id="UP000006671">
    <property type="component" value="Unassembled WGS sequence"/>
</dbReference>
<evidence type="ECO:0000256" key="4">
    <source>
        <dbReference type="ARBA" id="ARBA00023002"/>
    </source>
</evidence>
<comment type="cofactor">
    <cofactor evidence="1">
        <name>L-ascorbate</name>
        <dbReference type="ChEBI" id="CHEBI:38290"/>
    </cofactor>
</comment>
<evidence type="ECO:0000256" key="5">
    <source>
        <dbReference type="ARBA" id="ARBA00023004"/>
    </source>
</evidence>
<feature type="non-terminal residue" evidence="7">
    <location>
        <position position="195"/>
    </location>
</feature>
<evidence type="ECO:0000256" key="1">
    <source>
        <dbReference type="ARBA" id="ARBA00001961"/>
    </source>
</evidence>
<evidence type="ECO:0000256" key="3">
    <source>
        <dbReference type="ARBA" id="ARBA00022964"/>
    </source>
</evidence>
<dbReference type="GO" id="GO:0031418">
    <property type="term" value="F:L-ascorbic acid binding"/>
    <property type="evidence" value="ECO:0007669"/>
    <property type="project" value="InterPro"/>
</dbReference>
<dbReference type="EMBL" id="GG738870">
    <property type="protein sequence ID" value="EFC43966.1"/>
    <property type="molecule type" value="Genomic_DNA"/>
</dbReference>
<evidence type="ECO:0000259" key="6">
    <source>
        <dbReference type="PROSITE" id="PS51471"/>
    </source>
</evidence>
<keyword evidence="3" id="KW-0223">Dioxygenase</keyword>
<dbReference type="PANTHER" id="PTHR10869">
    <property type="entry name" value="PROLYL 4-HYDROXYLASE ALPHA SUBUNIT"/>
    <property type="match status" value="1"/>
</dbReference>
<reference evidence="7 8" key="1">
    <citation type="journal article" date="2010" name="Cell">
        <title>The genome of Naegleria gruberi illuminates early eukaryotic versatility.</title>
        <authorList>
            <person name="Fritz-Laylin L.K."/>
            <person name="Prochnik S.E."/>
            <person name="Ginger M.L."/>
            <person name="Dacks J.B."/>
            <person name="Carpenter M.L."/>
            <person name="Field M.C."/>
            <person name="Kuo A."/>
            <person name="Paredez A."/>
            <person name="Chapman J."/>
            <person name="Pham J."/>
            <person name="Shu S."/>
            <person name="Neupane R."/>
            <person name="Cipriano M."/>
            <person name="Mancuso J."/>
            <person name="Tu H."/>
            <person name="Salamov A."/>
            <person name="Lindquist E."/>
            <person name="Shapiro H."/>
            <person name="Lucas S."/>
            <person name="Grigoriev I.V."/>
            <person name="Cande W.Z."/>
            <person name="Fulton C."/>
            <person name="Rokhsar D.S."/>
            <person name="Dawson S.C."/>
        </authorList>
    </citation>
    <scope>NUCLEOTIDE SEQUENCE [LARGE SCALE GENOMIC DNA]</scope>
    <source>
        <strain evidence="7 8">NEG-M</strain>
    </source>
</reference>
<dbReference type="GO" id="GO:0005506">
    <property type="term" value="F:iron ion binding"/>
    <property type="evidence" value="ECO:0007669"/>
    <property type="project" value="InterPro"/>
</dbReference>
<dbReference type="InParanoid" id="D2VGH5"/>
<keyword evidence="2" id="KW-0479">Metal-binding</keyword>
<dbReference type="STRING" id="5762.D2VGH5"/>
<dbReference type="InterPro" id="IPR045054">
    <property type="entry name" value="P4HA-like"/>
</dbReference>
<evidence type="ECO:0000313" key="7">
    <source>
        <dbReference type="EMBL" id="EFC43966.1"/>
    </source>
</evidence>
<gene>
    <name evidence="7" type="ORF">NAEGRDRAFT_4207</name>
</gene>
<feature type="domain" description="Fe2OG dioxygenase" evidence="6">
    <location>
        <begin position="85"/>
        <end position="195"/>
    </location>
</feature>
<keyword evidence="8" id="KW-1185">Reference proteome</keyword>
<proteinExistence type="predicted"/>
<dbReference type="SMART" id="SM00702">
    <property type="entry name" value="P4Hc"/>
    <property type="match status" value="1"/>
</dbReference>
<keyword evidence="4" id="KW-0560">Oxidoreductase</keyword>
<dbReference type="InterPro" id="IPR044862">
    <property type="entry name" value="Pro_4_hyd_alph_FE2OG_OXY"/>
</dbReference>
<protein>
    <submittedName>
        <fullName evidence="7">Predicted protein</fullName>
    </submittedName>
</protein>
<dbReference type="PROSITE" id="PS51471">
    <property type="entry name" value="FE2OG_OXY"/>
    <property type="match status" value="1"/>
</dbReference>
<dbReference type="GO" id="GO:0005783">
    <property type="term" value="C:endoplasmic reticulum"/>
    <property type="evidence" value="ECO:0007669"/>
    <property type="project" value="TreeGrafter"/>
</dbReference>
<dbReference type="eggNOG" id="ENOG502S0YC">
    <property type="taxonomic scope" value="Eukaryota"/>
</dbReference>
<accession>D2VGH5</accession>